<accession>A0ABS7FNW7</accession>
<evidence type="ECO:0000313" key="3">
    <source>
        <dbReference type="Proteomes" id="UP000774570"/>
    </source>
</evidence>
<keyword evidence="3" id="KW-1185">Reference proteome</keyword>
<proteinExistence type="predicted"/>
<reference evidence="2 3" key="1">
    <citation type="submission" date="2021-07" db="EMBL/GenBank/DDBJ databases">
        <title>Actinomadura sp. PM05-2 isolated from lichen.</title>
        <authorList>
            <person name="Somphong A."/>
            <person name="Phongsopitanun W."/>
            <person name="Tanasupawat S."/>
            <person name="Peongsungnone V."/>
        </authorList>
    </citation>
    <scope>NUCLEOTIDE SEQUENCE [LARGE SCALE GENOMIC DNA]</scope>
    <source>
        <strain evidence="2 3">PM05-2</strain>
    </source>
</reference>
<dbReference type="EMBL" id="JAIBOA010000003">
    <property type="protein sequence ID" value="MBW8482056.1"/>
    <property type="molecule type" value="Genomic_DNA"/>
</dbReference>
<protein>
    <recommendedName>
        <fullName evidence="4">Type I-U CRISPR-associated protein Csx17</fullName>
    </recommendedName>
</protein>
<name>A0ABS7FNW7_9ACTN</name>
<comment type="caution">
    <text evidence="2">The sequence shown here is derived from an EMBL/GenBank/DDBJ whole genome shotgun (WGS) entry which is preliminary data.</text>
</comment>
<organism evidence="2 3">
    <name type="scientific">Actinomadura parmotrematis</name>
    <dbReference type="NCBI Taxonomy" id="2864039"/>
    <lineage>
        <taxon>Bacteria</taxon>
        <taxon>Bacillati</taxon>
        <taxon>Actinomycetota</taxon>
        <taxon>Actinomycetes</taxon>
        <taxon>Streptosporangiales</taxon>
        <taxon>Thermomonosporaceae</taxon>
        <taxon>Actinomadura</taxon>
    </lineage>
</organism>
<sequence>MTTVTGAEVAALHAELDAVAALMTEIARQFGPQVWQGGSAGAFAADLQGHSRALDRMAHDVMAAADRATPMPLVFPSPAPMPRVASVPAGGLVAAVSPSGLERLETALNRASWDLPNHASRIRALLPAAPTAECRRTAAWCREQAGRMRTRIRYARAEDQAAPGLAAGPAVRLGDPALIPVPDKNLFGAKEMTDLGRYQATAYAKQLRERTPAAYAMLDDIARSLQENAKDTAYLQAFFGGVPAGSIGGLAHDLYLRHEGTPLTKSDKTLIGNVGTALAGLSRRQGSGPAVTRALGPADADLPGHTLLVKLSAPNVRWSSAVLLDLAQAALRWRQRHPSYEITQSSGTLAGESHSSVINQPGRPWWHDWGLTSALGVTDDKAVRDYDPAVTILARIAAQGDSAAARALAATPLDKSLTVQNPPDAKAQTWLTRSLGETYAALLIAPDWRDGGKAAGAVIKLATAPEKGHEAEAAANAAALMKAAGWWVENGRPKVDKLLDRDPPVLIRWILPGMGHSGSQPSWFPTSKSYKAELPPELRNALLHVACSNIAALADASRTSAGTGLPRTDPATGRLYVSMGGADVQAFLRVLASDDKSWAQLAAAAQQYRRSLFAWGLRTGPIRDAMGKAGYLEGSLITAYVKERSEHEKITQKEYEDAKTELSHLRDLVMEIAGGHPAAEVPGVSAAVTSGTDKLLDKISYDDFEKRMAAIRAKDSTYSDQLALDLAYGYFLAHHGRTGDAAVDRLLARRTTLSADEQGRIINWIHLLKLSGKGSATPNETGPSLLRDAEDAAGYNQAPTQ</sequence>
<dbReference type="RefSeq" id="WP_220164277.1">
    <property type="nucleotide sequence ID" value="NZ_JAIBOA010000003.1"/>
</dbReference>
<evidence type="ECO:0000313" key="2">
    <source>
        <dbReference type="EMBL" id="MBW8482056.1"/>
    </source>
</evidence>
<feature type="region of interest" description="Disordered" evidence="1">
    <location>
        <begin position="773"/>
        <end position="801"/>
    </location>
</feature>
<dbReference type="Proteomes" id="UP000774570">
    <property type="component" value="Unassembled WGS sequence"/>
</dbReference>
<evidence type="ECO:0000256" key="1">
    <source>
        <dbReference type="SAM" id="MobiDB-lite"/>
    </source>
</evidence>
<gene>
    <name evidence="2" type="ORF">K1Y72_06745</name>
</gene>
<evidence type="ECO:0008006" key="4">
    <source>
        <dbReference type="Google" id="ProtNLM"/>
    </source>
</evidence>